<dbReference type="Pfam" id="PF12833">
    <property type="entry name" value="HTH_18"/>
    <property type="match status" value="1"/>
</dbReference>
<evidence type="ECO:0000256" key="1">
    <source>
        <dbReference type="ARBA" id="ARBA00023015"/>
    </source>
</evidence>
<feature type="modified residue" description="4-aspartylphosphate" evidence="4">
    <location>
        <position position="53"/>
    </location>
</feature>
<dbReference type="InterPro" id="IPR018062">
    <property type="entry name" value="HTH_AraC-typ_CS"/>
</dbReference>
<dbReference type="PANTHER" id="PTHR43280">
    <property type="entry name" value="ARAC-FAMILY TRANSCRIPTIONAL REGULATOR"/>
    <property type="match status" value="1"/>
</dbReference>
<evidence type="ECO:0000259" key="6">
    <source>
        <dbReference type="PROSITE" id="PS50110"/>
    </source>
</evidence>
<keyword evidence="8" id="KW-1185">Reference proteome</keyword>
<dbReference type="RefSeq" id="WP_155614408.1">
    <property type="nucleotide sequence ID" value="NZ_WNZX01000005.1"/>
</dbReference>
<keyword evidence="3" id="KW-0804">Transcription</keyword>
<dbReference type="CDD" id="cd17536">
    <property type="entry name" value="REC_YesN-like"/>
    <property type="match status" value="1"/>
</dbReference>
<dbReference type="InterPro" id="IPR001789">
    <property type="entry name" value="Sig_transdc_resp-reg_receiver"/>
</dbReference>
<comment type="caution">
    <text evidence="7">The sequence shown here is derived from an EMBL/GenBank/DDBJ whole genome shotgun (WGS) entry which is preliminary data.</text>
</comment>
<dbReference type="InterPro" id="IPR018060">
    <property type="entry name" value="HTH_AraC"/>
</dbReference>
<gene>
    <name evidence="7" type="ORF">GNP93_08060</name>
</gene>
<dbReference type="Proteomes" id="UP000450917">
    <property type="component" value="Unassembled WGS sequence"/>
</dbReference>
<feature type="domain" description="Response regulatory" evidence="6">
    <location>
        <begin position="2"/>
        <end position="118"/>
    </location>
</feature>
<dbReference type="Gene3D" id="1.10.10.60">
    <property type="entry name" value="Homeodomain-like"/>
    <property type="match status" value="2"/>
</dbReference>
<dbReference type="InterPro" id="IPR009057">
    <property type="entry name" value="Homeodomain-like_sf"/>
</dbReference>
<dbReference type="SUPFAM" id="SSF46689">
    <property type="entry name" value="Homeodomain-like"/>
    <property type="match status" value="2"/>
</dbReference>
<keyword evidence="2" id="KW-0238">DNA-binding</keyword>
<dbReference type="SMART" id="SM00342">
    <property type="entry name" value="HTH_ARAC"/>
    <property type="match status" value="1"/>
</dbReference>
<protein>
    <submittedName>
        <fullName evidence="7">Response regulator</fullName>
    </submittedName>
</protein>
<evidence type="ECO:0000313" key="7">
    <source>
        <dbReference type="EMBL" id="MUG70633.1"/>
    </source>
</evidence>
<sequence length="516" mass="59491">MKVIVVEDEPNSLMGMRRAVESMGMNLSLFTSNHAEEAMGIIAEHRPDLIVTDIMLPGMTGLDLVEHFVGKHYQPKIIVVSGYNDFEYAQRSIRVGAADYLLKPFHTEEFAEKIRKFLLLIQQEKEQNHHLQQQYTFAQMGNRLMRDNYLADFCLKYTPLEEHIYQRLKLWNLAWLADQPYSIMVMDTKGYPDGKPIGSNYALQTFAIGNILNEVLMDYAATVFFKDSKHRWVVITGNDKVQELIHSIIHSVKSYQKIELAIGISAKMELFEHIHSAYQDALKAFRIHSLSDHSEFFYESNPSKSSGYVTPDQMASLLCEQNEEAIARAVKQFIRGTVMLEGTESKEDVTRGVLNYLSQIHISLSERTAKELEEIPMRVWEMLDECSTIQEYQQVLRDYLTNLGRQLFTPRMNAIVERALEKMAAAYMEDITLGKVADELSIHPVWLSQVFKKETGQTFTDYLADLRINRAKTLLRETSMKIYEIATAVGYNDLQYFGTLFKKKTGETPKEFRYGK</sequence>
<evidence type="ECO:0000256" key="4">
    <source>
        <dbReference type="PROSITE-ProRule" id="PRU00169"/>
    </source>
</evidence>
<dbReference type="GO" id="GO:0043565">
    <property type="term" value="F:sequence-specific DNA binding"/>
    <property type="evidence" value="ECO:0007669"/>
    <property type="project" value="InterPro"/>
</dbReference>
<evidence type="ECO:0000256" key="2">
    <source>
        <dbReference type="ARBA" id="ARBA00023125"/>
    </source>
</evidence>
<keyword evidence="4" id="KW-0597">Phosphoprotein</keyword>
<proteinExistence type="predicted"/>
<dbReference type="GO" id="GO:0003700">
    <property type="term" value="F:DNA-binding transcription factor activity"/>
    <property type="evidence" value="ECO:0007669"/>
    <property type="project" value="InterPro"/>
</dbReference>
<dbReference type="SMART" id="SM00448">
    <property type="entry name" value="REC"/>
    <property type="match status" value="1"/>
</dbReference>
<evidence type="ECO:0000313" key="8">
    <source>
        <dbReference type="Proteomes" id="UP000450917"/>
    </source>
</evidence>
<dbReference type="Gene3D" id="3.40.50.2300">
    <property type="match status" value="1"/>
</dbReference>
<dbReference type="PANTHER" id="PTHR43280:SF2">
    <property type="entry name" value="HTH-TYPE TRANSCRIPTIONAL REGULATOR EXSA"/>
    <property type="match status" value="1"/>
</dbReference>
<dbReference type="Pfam" id="PF00072">
    <property type="entry name" value="Response_reg"/>
    <property type="match status" value="1"/>
</dbReference>
<dbReference type="SUPFAM" id="SSF52172">
    <property type="entry name" value="CheY-like"/>
    <property type="match status" value="1"/>
</dbReference>
<dbReference type="GO" id="GO:0000160">
    <property type="term" value="P:phosphorelay signal transduction system"/>
    <property type="evidence" value="ECO:0007669"/>
    <property type="project" value="InterPro"/>
</dbReference>
<dbReference type="PROSITE" id="PS50110">
    <property type="entry name" value="RESPONSE_REGULATORY"/>
    <property type="match status" value="1"/>
</dbReference>
<dbReference type="InterPro" id="IPR011006">
    <property type="entry name" value="CheY-like_superfamily"/>
</dbReference>
<evidence type="ECO:0000256" key="3">
    <source>
        <dbReference type="ARBA" id="ARBA00023163"/>
    </source>
</evidence>
<dbReference type="PRINTS" id="PR00032">
    <property type="entry name" value="HTHARAC"/>
</dbReference>
<accession>A0A7X2Z951</accession>
<dbReference type="PROSITE" id="PS01124">
    <property type="entry name" value="HTH_ARAC_FAMILY_2"/>
    <property type="match status" value="1"/>
</dbReference>
<reference evidence="7 8" key="1">
    <citation type="submission" date="2019-11" db="EMBL/GenBank/DDBJ databases">
        <title>Draft genome sequences of five Paenibacillus species of dairy origin.</title>
        <authorList>
            <person name="Olajide A.M."/>
            <person name="Chen S."/>
            <person name="Lapointe G."/>
        </authorList>
    </citation>
    <scope>NUCLEOTIDE SEQUENCE [LARGE SCALE GENOMIC DNA]</scope>
    <source>
        <strain evidence="7 8">2CS3</strain>
    </source>
</reference>
<keyword evidence="1" id="KW-0805">Transcription regulation</keyword>
<dbReference type="AlphaFoldDB" id="A0A7X2Z951"/>
<dbReference type="InterPro" id="IPR020449">
    <property type="entry name" value="Tscrpt_reg_AraC-type_HTH"/>
</dbReference>
<evidence type="ECO:0000259" key="5">
    <source>
        <dbReference type="PROSITE" id="PS01124"/>
    </source>
</evidence>
<dbReference type="EMBL" id="WNZX01000005">
    <property type="protein sequence ID" value="MUG70633.1"/>
    <property type="molecule type" value="Genomic_DNA"/>
</dbReference>
<dbReference type="PROSITE" id="PS00041">
    <property type="entry name" value="HTH_ARAC_FAMILY_1"/>
    <property type="match status" value="1"/>
</dbReference>
<feature type="domain" description="HTH araC/xylS-type" evidence="5">
    <location>
        <begin position="417"/>
        <end position="515"/>
    </location>
</feature>
<organism evidence="7 8">
    <name type="scientific">Paenibacillus validus</name>
    <dbReference type="NCBI Taxonomy" id="44253"/>
    <lineage>
        <taxon>Bacteria</taxon>
        <taxon>Bacillati</taxon>
        <taxon>Bacillota</taxon>
        <taxon>Bacilli</taxon>
        <taxon>Bacillales</taxon>
        <taxon>Paenibacillaceae</taxon>
        <taxon>Paenibacillus</taxon>
    </lineage>
</organism>
<name>A0A7X2Z951_9BACL</name>